<keyword evidence="13" id="KW-1185">Reference proteome</keyword>
<comment type="caution">
    <text evidence="12">The sequence shown here is derived from an EMBL/GenBank/DDBJ whole genome shotgun (WGS) entry which is preliminary data.</text>
</comment>
<evidence type="ECO:0000313" key="9">
    <source>
        <dbReference type="EMBL" id="EAI5408144.1"/>
    </source>
</evidence>
<dbReference type="GO" id="GO:0005737">
    <property type="term" value="C:cytoplasm"/>
    <property type="evidence" value="ECO:0007669"/>
    <property type="project" value="UniProtKB-SubCell"/>
</dbReference>
<comment type="pathway">
    <text evidence="7 8">Porphyrin-containing compound metabolism; protoheme biosynthesis; protoheme from protoporphyrin-IX: step 1/1.</text>
</comment>
<dbReference type="EMBL" id="AABQDW010000008">
    <property type="protein sequence ID" value="EAI5408144.1"/>
    <property type="molecule type" value="Genomic_DNA"/>
</dbReference>
<protein>
    <recommendedName>
        <fullName evidence="7 8">Ferrochelatase</fullName>
        <ecNumber evidence="7 8">4.98.1.1</ecNumber>
    </recommendedName>
    <alternativeName>
        <fullName evidence="7">Heme synthase</fullName>
    </alternativeName>
    <alternativeName>
        <fullName evidence="7">Protoheme ferro-lyase</fullName>
    </alternativeName>
</protein>
<name>A0A5L8LD29_CAMFE</name>
<dbReference type="GO" id="GO:0006783">
    <property type="term" value="P:heme biosynthetic process"/>
    <property type="evidence" value="ECO:0007669"/>
    <property type="project" value="UniProtKB-UniRule"/>
</dbReference>
<sequence length="314" mass="36077">MKKVVILLNMGGADDLSQVELFLKNMFNDPYILGIKNRKIRSVLAWLITKMRLKSATRNYTELGGKSPIGDITRSLIDKLNIKFGNENLTFDYAMNYTPPFAIDSLKKYKYADEILLFPLYPHHSRTTIVSSLDSANRAIKELSIKSNIKVINYFYKDERYNKIITSSIKEKIAEMNSSQIDLIFSSHSLPKKIIEKGDLYETHTNEHVKIISDMLAKDGVKFNSISLAYQSRLGPVEWLGPNLSEVLSNLKSKKALIYPISFCIDNSETDFELDIEYRKIADQKEFDYYEVVKAPDDSEAFVDYIAYKVKELV</sequence>
<dbReference type="PANTHER" id="PTHR11108:SF1">
    <property type="entry name" value="FERROCHELATASE, MITOCHONDRIAL"/>
    <property type="match status" value="1"/>
</dbReference>
<evidence type="ECO:0000256" key="4">
    <source>
        <dbReference type="ARBA" id="ARBA00023239"/>
    </source>
</evidence>
<dbReference type="OMA" id="WLEPDIC"/>
<dbReference type="EMBL" id="AACCXM010000001">
    <property type="protein sequence ID" value="EAK0468313.1"/>
    <property type="molecule type" value="Genomic_DNA"/>
</dbReference>
<evidence type="ECO:0000256" key="1">
    <source>
        <dbReference type="ARBA" id="ARBA00007718"/>
    </source>
</evidence>
<dbReference type="InterPro" id="IPR033644">
    <property type="entry name" value="Ferrochelatase_C"/>
</dbReference>
<dbReference type="InterPro" id="IPR033659">
    <property type="entry name" value="Ferrochelatase_N"/>
</dbReference>
<comment type="subcellular location">
    <subcellularLocation>
        <location evidence="7 8">Cytoplasm</location>
    </subcellularLocation>
</comment>
<keyword evidence="3 7" id="KW-0350">Heme biosynthesis</keyword>
<dbReference type="InterPro" id="IPR019772">
    <property type="entry name" value="Ferrochelatase_AS"/>
</dbReference>
<dbReference type="EC" id="4.98.1.1" evidence="7 8"/>
<dbReference type="EMBL" id="AACCXK010000001">
    <property type="protein sequence ID" value="EAK0452202.1"/>
    <property type="molecule type" value="Genomic_DNA"/>
</dbReference>
<dbReference type="UniPathway" id="UPA00252">
    <property type="reaction ID" value="UER00325"/>
</dbReference>
<reference evidence="12 14" key="1">
    <citation type="submission" date="2018-05" db="EMBL/GenBank/DDBJ databases">
        <authorList>
            <consortium name="PulseNet: The National Subtyping Network for Foodborne Disease Surveillance"/>
            <person name="Tarr C.L."/>
            <person name="Trees E."/>
            <person name="Katz L.S."/>
            <person name="Carleton-Romer H.A."/>
            <person name="Stroika S."/>
            <person name="Kucerova Z."/>
            <person name="Roache K.F."/>
            <person name="Sabol A.L."/>
            <person name="Besser J."/>
            <person name="Gerner-Smidt P."/>
        </authorList>
    </citation>
    <scope>NUCLEOTIDE SEQUENCE</scope>
    <source>
        <strain evidence="11">2014D-0197</strain>
        <strain evidence="9 14">2016D-0221</strain>
        <strain evidence="12">D4313</strain>
        <strain evidence="10 13">PNUSAC001503</strain>
    </source>
</reference>
<comment type="catalytic activity">
    <reaction evidence="6">
        <text>Fe-coproporphyrin III + 2 H(+) = coproporphyrin III + Fe(2+)</text>
        <dbReference type="Rhea" id="RHEA:49572"/>
        <dbReference type="ChEBI" id="CHEBI:15378"/>
        <dbReference type="ChEBI" id="CHEBI:29033"/>
        <dbReference type="ChEBI" id="CHEBI:68438"/>
        <dbReference type="ChEBI" id="CHEBI:131725"/>
        <dbReference type="EC" id="4.99.1.9"/>
    </reaction>
    <physiologicalReaction direction="right-to-left" evidence="6">
        <dbReference type="Rhea" id="RHEA:49574"/>
    </physiologicalReaction>
</comment>
<evidence type="ECO:0000256" key="2">
    <source>
        <dbReference type="ARBA" id="ARBA00023004"/>
    </source>
</evidence>
<organism evidence="12">
    <name type="scientific">Campylobacter fetus</name>
    <dbReference type="NCBI Taxonomy" id="196"/>
    <lineage>
        <taxon>Bacteria</taxon>
        <taxon>Pseudomonadati</taxon>
        <taxon>Campylobacterota</taxon>
        <taxon>Epsilonproteobacteria</taxon>
        <taxon>Campylobacterales</taxon>
        <taxon>Campylobacteraceae</taxon>
        <taxon>Campylobacter</taxon>
    </lineage>
</organism>
<evidence type="ECO:0000256" key="7">
    <source>
        <dbReference type="HAMAP-Rule" id="MF_00323"/>
    </source>
</evidence>
<keyword evidence="7" id="KW-0479">Metal-binding</keyword>
<dbReference type="NCBIfam" id="TIGR00109">
    <property type="entry name" value="hemH"/>
    <property type="match status" value="1"/>
</dbReference>
<keyword evidence="5 7" id="KW-0627">Porphyrin biosynthesis</keyword>
<dbReference type="GO" id="GO:0046872">
    <property type="term" value="F:metal ion binding"/>
    <property type="evidence" value="ECO:0007669"/>
    <property type="project" value="UniProtKB-KW"/>
</dbReference>
<dbReference type="PROSITE" id="PS00534">
    <property type="entry name" value="FERROCHELATASE"/>
    <property type="match status" value="1"/>
</dbReference>
<dbReference type="Proteomes" id="UP000535509">
    <property type="component" value="Unassembled WGS sequence"/>
</dbReference>
<evidence type="ECO:0000313" key="14">
    <source>
        <dbReference type="Proteomes" id="UP000557842"/>
    </source>
</evidence>
<dbReference type="HAMAP" id="MF_00323">
    <property type="entry name" value="Ferrochelatase"/>
    <property type="match status" value="1"/>
</dbReference>
<dbReference type="Gene3D" id="3.40.50.1400">
    <property type="match status" value="2"/>
</dbReference>
<dbReference type="SMR" id="A0A5L8LD29"/>
<comment type="similarity">
    <text evidence="1 7 8">Belongs to the ferrochelatase family.</text>
</comment>
<evidence type="ECO:0000313" key="11">
    <source>
        <dbReference type="EMBL" id="EAK0452202.1"/>
    </source>
</evidence>
<dbReference type="SUPFAM" id="SSF53800">
    <property type="entry name" value="Chelatase"/>
    <property type="match status" value="1"/>
</dbReference>
<keyword evidence="2 7" id="KW-0408">Iron</keyword>
<dbReference type="Pfam" id="PF00762">
    <property type="entry name" value="Ferrochelatase"/>
    <property type="match status" value="1"/>
</dbReference>
<comment type="catalytic activity">
    <reaction evidence="7 8">
        <text>heme b + 2 H(+) = protoporphyrin IX + Fe(2+)</text>
        <dbReference type="Rhea" id="RHEA:22584"/>
        <dbReference type="ChEBI" id="CHEBI:15378"/>
        <dbReference type="ChEBI" id="CHEBI:29033"/>
        <dbReference type="ChEBI" id="CHEBI:57306"/>
        <dbReference type="ChEBI" id="CHEBI:60344"/>
        <dbReference type="EC" id="4.98.1.1"/>
    </reaction>
</comment>
<feature type="binding site" evidence="7">
    <location>
        <position position="269"/>
    </location>
    <ligand>
        <name>Fe(2+)</name>
        <dbReference type="ChEBI" id="CHEBI:29033"/>
    </ligand>
</feature>
<keyword evidence="7 8" id="KW-0963">Cytoplasm</keyword>
<dbReference type="InterPro" id="IPR001015">
    <property type="entry name" value="Ferrochelatase"/>
</dbReference>
<keyword evidence="4 7" id="KW-0456">Lyase</keyword>
<dbReference type="AlphaFoldDB" id="A0A5L8LD29"/>
<feature type="binding site" evidence="7">
    <location>
        <position position="188"/>
    </location>
    <ligand>
        <name>Fe(2+)</name>
        <dbReference type="ChEBI" id="CHEBI:29033"/>
    </ligand>
</feature>
<evidence type="ECO:0000256" key="3">
    <source>
        <dbReference type="ARBA" id="ARBA00023133"/>
    </source>
</evidence>
<proteinExistence type="inferred from homology"/>
<dbReference type="GeneID" id="61064542"/>
<evidence type="ECO:0000256" key="6">
    <source>
        <dbReference type="ARBA" id="ARBA00024536"/>
    </source>
</evidence>
<dbReference type="RefSeq" id="WP_002849117.1">
    <property type="nucleotide sequence ID" value="NZ_AABUZP020000005.1"/>
</dbReference>
<accession>A0A5L8LD29</accession>
<dbReference type="CDD" id="cd00419">
    <property type="entry name" value="Ferrochelatase_C"/>
    <property type="match status" value="1"/>
</dbReference>
<dbReference type="PANTHER" id="PTHR11108">
    <property type="entry name" value="FERROCHELATASE"/>
    <property type="match status" value="1"/>
</dbReference>
<evidence type="ECO:0000313" key="12">
    <source>
        <dbReference type="EMBL" id="EAK0468313.1"/>
    </source>
</evidence>
<evidence type="ECO:0000313" key="13">
    <source>
        <dbReference type="Proteomes" id="UP000535509"/>
    </source>
</evidence>
<evidence type="ECO:0000256" key="8">
    <source>
        <dbReference type="RuleBase" id="RU000607"/>
    </source>
</evidence>
<dbReference type="Proteomes" id="UP000557842">
    <property type="component" value="Unassembled WGS sequence"/>
</dbReference>
<dbReference type="EMBL" id="AABTCC010000025">
    <property type="protein sequence ID" value="EAI8859702.1"/>
    <property type="molecule type" value="Genomic_DNA"/>
</dbReference>
<evidence type="ECO:0000313" key="10">
    <source>
        <dbReference type="EMBL" id="EAI8859702.1"/>
    </source>
</evidence>
<gene>
    <name evidence="7" type="primary">hemH</name>
    <name evidence="11" type="ORF">AAH17_00790</name>
    <name evidence="12" type="ORF">AAH24_02850</name>
    <name evidence="9" type="ORF">BVH53_05450</name>
    <name evidence="10" type="ORF">CX802_07675</name>
</gene>
<dbReference type="CDD" id="cd03411">
    <property type="entry name" value="Ferrochelatase_N"/>
    <property type="match status" value="1"/>
</dbReference>
<comment type="function">
    <text evidence="7 8">Catalyzes the ferrous insertion into protoporphyrin IX.</text>
</comment>
<evidence type="ECO:0000256" key="5">
    <source>
        <dbReference type="ARBA" id="ARBA00023244"/>
    </source>
</evidence>
<dbReference type="GO" id="GO:0004325">
    <property type="term" value="F:ferrochelatase activity"/>
    <property type="evidence" value="ECO:0007669"/>
    <property type="project" value="UniProtKB-UniRule"/>
</dbReference>